<feature type="transmembrane region" description="Helical" evidence="6">
    <location>
        <begin position="30"/>
        <end position="48"/>
    </location>
</feature>
<evidence type="ECO:0000256" key="4">
    <source>
        <dbReference type="PROSITE-ProRule" id="PRU00175"/>
    </source>
</evidence>
<keyword evidence="6" id="KW-0812">Transmembrane</keyword>
<name>A0A2R6WTU2_MARPO</name>
<dbReference type="Pfam" id="PF16041">
    <property type="entry name" value="APD1-4_M"/>
    <property type="match status" value="1"/>
</dbReference>
<evidence type="ECO:0000256" key="1">
    <source>
        <dbReference type="ARBA" id="ARBA00022723"/>
    </source>
</evidence>
<dbReference type="SUPFAM" id="SSF57850">
    <property type="entry name" value="RING/U-box"/>
    <property type="match status" value="1"/>
</dbReference>
<keyword evidence="3" id="KW-0862">Zinc</keyword>
<evidence type="ECO:0000313" key="9">
    <source>
        <dbReference type="Proteomes" id="UP000244005"/>
    </source>
</evidence>
<dbReference type="Pfam" id="PF16040">
    <property type="entry name" value="APD1-4_N"/>
    <property type="match status" value="1"/>
</dbReference>
<feature type="region of interest" description="Disordered" evidence="5">
    <location>
        <begin position="303"/>
        <end position="326"/>
    </location>
</feature>
<dbReference type="PANTHER" id="PTHR46858">
    <property type="entry name" value="OS05G0521000 PROTEIN"/>
    <property type="match status" value="1"/>
</dbReference>
<proteinExistence type="predicted"/>
<dbReference type="PANTHER" id="PTHR46858:SF5">
    <property type="entry name" value="E3 UBIQUITIN-PROTEIN LIGASE APD1-RELATED"/>
    <property type="match status" value="1"/>
</dbReference>
<dbReference type="InterPro" id="IPR032008">
    <property type="entry name" value="APD1-4_N"/>
</dbReference>
<dbReference type="OrthoDB" id="3045089at2759"/>
<evidence type="ECO:0000313" key="8">
    <source>
        <dbReference type="EMBL" id="PTQ37251.1"/>
    </source>
</evidence>
<evidence type="ECO:0000256" key="3">
    <source>
        <dbReference type="ARBA" id="ARBA00022833"/>
    </source>
</evidence>
<keyword evidence="9" id="KW-1185">Reference proteome</keyword>
<keyword evidence="2 4" id="KW-0863">Zinc-finger</keyword>
<dbReference type="AlphaFoldDB" id="A0A2R6WTU2"/>
<evidence type="ECO:0000259" key="7">
    <source>
        <dbReference type="PROSITE" id="PS50089"/>
    </source>
</evidence>
<reference evidence="9" key="1">
    <citation type="journal article" date="2017" name="Cell">
        <title>Insights into land plant evolution garnered from the Marchantia polymorpha genome.</title>
        <authorList>
            <person name="Bowman J.L."/>
            <person name="Kohchi T."/>
            <person name="Yamato K.T."/>
            <person name="Jenkins J."/>
            <person name="Shu S."/>
            <person name="Ishizaki K."/>
            <person name="Yamaoka S."/>
            <person name="Nishihama R."/>
            <person name="Nakamura Y."/>
            <person name="Berger F."/>
            <person name="Adam C."/>
            <person name="Aki S.S."/>
            <person name="Althoff F."/>
            <person name="Araki T."/>
            <person name="Arteaga-Vazquez M.A."/>
            <person name="Balasubrmanian S."/>
            <person name="Barry K."/>
            <person name="Bauer D."/>
            <person name="Boehm C.R."/>
            <person name="Briginshaw L."/>
            <person name="Caballero-Perez J."/>
            <person name="Catarino B."/>
            <person name="Chen F."/>
            <person name="Chiyoda S."/>
            <person name="Chovatia M."/>
            <person name="Davies K.M."/>
            <person name="Delmans M."/>
            <person name="Demura T."/>
            <person name="Dierschke T."/>
            <person name="Dolan L."/>
            <person name="Dorantes-Acosta A.E."/>
            <person name="Eklund D.M."/>
            <person name="Florent S.N."/>
            <person name="Flores-Sandoval E."/>
            <person name="Fujiyama A."/>
            <person name="Fukuzawa H."/>
            <person name="Galik B."/>
            <person name="Grimanelli D."/>
            <person name="Grimwood J."/>
            <person name="Grossniklaus U."/>
            <person name="Hamada T."/>
            <person name="Haseloff J."/>
            <person name="Hetherington A.J."/>
            <person name="Higo A."/>
            <person name="Hirakawa Y."/>
            <person name="Hundley H.N."/>
            <person name="Ikeda Y."/>
            <person name="Inoue K."/>
            <person name="Inoue S.I."/>
            <person name="Ishida S."/>
            <person name="Jia Q."/>
            <person name="Kakita M."/>
            <person name="Kanazawa T."/>
            <person name="Kawai Y."/>
            <person name="Kawashima T."/>
            <person name="Kennedy M."/>
            <person name="Kinose K."/>
            <person name="Kinoshita T."/>
            <person name="Kohara Y."/>
            <person name="Koide E."/>
            <person name="Komatsu K."/>
            <person name="Kopischke S."/>
            <person name="Kubo M."/>
            <person name="Kyozuka J."/>
            <person name="Lagercrantz U."/>
            <person name="Lin S.S."/>
            <person name="Lindquist E."/>
            <person name="Lipzen A.M."/>
            <person name="Lu C.W."/>
            <person name="De Luna E."/>
            <person name="Martienssen R.A."/>
            <person name="Minamino N."/>
            <person name="Mizutani M."/>
            <person name="Mizutani M."/>
            <person name="Mochizuki N."/>
            <person name="Monte I."/>
            <person name="Mosher R."/>
            <person name="Nagasaki H."/>
            <person name="Nakagami H."/>
            <person name="Naramoto S."/>
            <person name="Nishitani K."/>
            <person name="Ohtani M."/>
            <person name="Okamoto T."/>
            <person name="Okumura M."/>
            <person name="Phillips J."/>
            <person name="Pollak B."/>
            <person name="Reinders A."/>
            <person name="Rovekamp M."/>
            <person name="Sano R."/>
            <person name="Sawa S."/>
            <person name="Schmid M.W."/>
            <person name="Shirakawa M."/>
            <person name="Solano R."/>
            <person name="Spunde A."/>
            <person name="Suetsugu N."/>
            <person name="Sugano S."/>
            <person name="Sugiyama A."/>
            <person name="Sun R."/>
            <person name="Suzuki Y."/>
            <person name="Takenaka M."/>
            <person name="Takezawa D."/>
            <person name="Tomogane H."/>
            <person name="Tsuzuki M."/>
            <person name="Ueda T."/>
            <person name="Umeda M."/>
            <person name="Ward J.M."/>
            <person name="Watanabe Y."/>
            <person name="Yazaki K."/>
            <person name="Yokoyama R."/>
            <person name="Yoshitake Y."/>
            <person name="Yotsui I."/>
            <person name="Zachgo S."/>
            <person name="Schmutz J."/>
        </authorList>
    </citation>
    <scope>NUCLEOTIDE SEQUENCE [LARGE SCALE GENOMIC DNA]</scope>
    <source>
        <strain evidence="9">Tak-1</strain>
    </source>
</reference>
<dbReference type="EMBL" id="KZ772730">
    <property type="protein sequence ID" value="PTQ37251.1"/>
    <property type="molecule type" value="Genomic_DNA"/>
</dbReference>
<dbReference type="Pfam" id="PF13920">
    <property type="entry name" value="zf-C3HC4_3"/>
    <property type="match status" value="1"/>
</dbReference>
<dbReference type="Proteomes" id="UP000244005">
    <property type="component" value="Unassembled WGS sequence"/>
</dbReference>
<feature type="domain" description="RING-type" evidence="7">
    <location>
        <begin position="341"/>
        <end position="381"/>
    </location>
</feature>
<keyword evidence="6" id="KW-0472">Membrane</keyword>
<evidence type="ECO:0000256" key="6">
    <source>
        <dbReference type="SAM" id="Phobius"/>
    </source>
</evidence>
<organism evidence="8 9">
    <name type="scientific">Marchantia polymorpha</name>
    <name type="common">Common liverwort</name>
    <name type="synonym">Marchantia aquatica</name>
    <dbReference type="NCBI Taxonomy" id="3197"/>
    <lineage>
        <taxon>Eukaryota</taxon>
        <taxon>Viridiplantae</taxon>
        <taxon>Streptophyta</taxon>
        <taxon>Embryophyta</taxon>
        <taxon>Marchantiophyta</taxon>
        <taxon>Marchantiopsida</taxon>
        <taxon>Marchantiidae</taxon>
        <taxon>Marchantiales</taxon>
        <taxon>Marchantiaceae</taxon>
        <taxon>Marchantia</taxon>
    </lineage>
</organism>
<evidence type="ECO:0000256" key="2">
    <source>
        <dbReference type="ARBA" id="ARBA00022771"/>
    </source>
</evidence>
<accession>A0A2R6WTU2</accession>
<dbReference type="OMA" id="ECTFNEM"/>
<protein>
    <recommendedName>
        <fullName evidence="7">RING-type domain-containing protein</fullName>
    </recommendedName>
</protein>
<keyword evidence="1" id="KW-0479">Metal-binding</keyword>
<dbReference type="GO" id="GO:0008270">
    <property type="term" value="F:zinc ion binding"/>
    <property type="evidence" value="ECO:0007669"/>
    <property type="project" value="UniProtKB-KW"/>
</dbReference>
<dbReference type="InterPro" id="IPR001841">
    <property type="entry name" value="Znf_RING"/>
</dbReference>
<dbReference type="Gramene" id="Mp5g20620.2">
    <property type="protein sequence ID" value="Mp5g20620.2.cds"/>
    <property type="gene ID" value="Mp5g20620"/>
</dbReference>
<dbReference type="InterPro" id="IPR013083">
    <property type="entry name" value="Znf_RING/FYVE/PHD"/>
</dbReference>
<sequence length="393" mass="45026">MESSQLLTRPPAAVMTQFDRKTEALNQNKACFTFIMLSMFIGTFWLLLGPYGTTTLALDVNTSRLLTAHSFFAKSMKFSNKGEFRGPVLYGLHNQPALDSEVKWSDYQNMTMNYWHQEFYYYLNKGSTVRMKSNVKIPDRNVVYFKVIRGKEDLEAFVERPDEASIRLHDYLEYKYEATSDDDHIFAFANTHHVDAEVEFELDIHSTQYNVHHANEKCDLKSHCELELSLFGSRYAVLVTPGVDESQVDNWEIEVGYGTRWMSIIVIYSFVVLLYLVRKSMIMKSIHDIEDANSERSPLVAPEDAQSDHIAPTAPEIPSSIPEEEEYPYRKDKDVSEDQLCSVCLDAPKASFFVPCGHRATCYLCGLRISMSEKPTCPICRQAIGEVKKIFDA</sequence>
<dbReference type="Gene3D" id="3.30.40.10">
    <property type="entry name" value="Zinc/RING finger domain, C3HC4 (zinc finger)"/>
    <property type="match status" value="1"/>
</dbReference>
<feature type="transmembrane region" description="Helical" evidence="6">
    <location>
        <begin position="261"/>
        <end position="277"/>
    </location>
</feature>
<dbReference type="InterPro" id="IPR032010">
    <property type="entry name" value="APD1-4_M"/>
</dbReference>
<keyword evidence="6" id="KW-1133">Transmembrane helix</keyword>
<gene>
    <name evidence="8" type="ORF">MARPO_0058s0040</name>
</gene>
<dbReference type="PROSITE" id="PS50089">
    <property type="entry name" value="ZF_RING_2"/>
    <property type="match status" value="1"/>
</dbReference>
<dbReference type="SMART" id="SM00184">
    <property type="entry name" value="RING"/>
    <property type="match status" value="1"/>
</dbReference>
<evidence type="ECO:0000256" key="5">
    <source>
        <dbReference type="SAM" id="MobiDB-lite"/>
    </source>
</evidence>